<organism evidence="7 8">
    <name type="scientific">Sporothrix stenoceras</name>
    <dbReference type="NCBI Taxonomy" id="5173"/>
    <lineage>
        <taxon>Eukaryota</taxon>
        <taxon>Fungi</taxon>
        <taxon>Dikarya</taxon>
        <taxon>Ascomycota</taxon>
        <taxon>Pezizomycotina</taxon>
        <taxon>Sordariomycetes</taxon>
        <taxon>Sordariomycetidae</taxon>
        <taxon>Ophiostomatales</taxon>
        <taxon>Ophiostomataceae</taxon>
        <taxon>Sporothrix</taxon>
    </lineage>
</organism>
<feature type="transmembrane region" description="Helical" evidence="6">
    <location>
        <begin position="72"/>
        <end position="93"/>
    </location>
</feature>
<dbReference type="Pfam" id="PF23489">
    <property type="entry name" value="V-ATPase_su_f"/>
    <property type="match status" value="1"/>
</dbReference>
<evidence type="ECO:0000313" key="7">
    <source>
        <dbReference type="EMBL" id="KAL1892519.1"/>
    </source>
</evidence>
<name>A0ABR3YYX2_9PEZI</name>
<dbReference type="InterPro" id="IPR056552">
    <property type="entry name" value="Ribonucl_Kappa"/>
</dbReference>
<evidence type="ECO:0000256" key="6">
    <source>
        <dbReference type="SAM" id="Phobius"/>
    </source>
</evidence>
<feature type="transmembrane region" description="Helical" evidence="6">
    <location>
        <begin position="113"/>
        <end position="137"/>
    </location>
</feature>
<keyword evidence="2 6" id="KW-0812">Transmembrane</keyword>
<evidence type="ECO:0000256" key="3">
    <source>
        <dbReference type="ARBA" id="ARBA00022989"/>
    </source>
</evidence>
<evidence type="ECO:0000256" key="5">
    <source>
        <dbReference type="SAM" id="MobiDB-lite"/>
    </source>
</evidence>
<feature type="compositionally biased region" description="Basic and acidic residues" evidence="5">
    <location>
        <begin position="1"/>
        <end position="12"/>
    </location>
</feature>
<protein>
    <submittedName>
        <fullName evidence="7">Uncharacterized protein</fullName>
    </submittedName>
</protein>
<evidence type="ECO:0000313" key="8">
    <source>
        <dbReference type="Proteomes" id="UP001583186"/>
    </source>
</evidence>
<keyword evidence="3 6" id="KW-1133">Transmembrane helix</keyword>
<evidence type="ECO:0000256" key="4">
    <source>
        <dbReference type="ARBA" id="ARBA00023136"/>
    </source>
</evidence>
<evidence type="ECO:0000256" key="2">
    <source>
        <dbReference type="ARBA" id="ARBA00022692"/>
    </source>
</evidence>
<evidence type="ECO:0000256" key="1">
    <source>
        <dbReference type="ARBA" id="ARBA00004370"/>
    </source>
</evidence>
<comment type="caution">
    <text evidence="7">The sequence shown here is derived from an EMBL/GenBank/DDBJ whole genome shotgun (WGS) entry which is preliminary data.</text>
</comment>
<dbReference type="EMBL" id="JAWCUI010000044">
    <property type="protein sequence ID" value="KAL1892519.1"/>
    <property type="molecule type" value="Genomic_DNA"/>
</dbReference>
<keyword evidence="4 6" id="KW-0472">Membrane</keyword>
<gene>
    <name evidence="7" type="ORF">Sste5346_007031</name>
</gene>
<comment type="subcellular location">
    <subcellularLocation>
        <location evidence="1">Membrane</location>
    </subcellularLocation>
</comment>
<dbReference type="Proteomes" id="UP001583186">
    <property type="component" value="Unassembled WGS sequence"/>
</dbReference>
<accession>A0ABR3YYX2</accession>
<proteinExistence type="predicted"/>
<reference evidence="7 8" key="1">
    <citation type="journal article" date="2024" name="IMA Fungus">
        <title>IMA Genome - F19 : A genome assembly and annotation guide to empower mycologists, including annotated draft genome sequences of Ceratocystis pirilliformis, Diaporthe australafricana, Fusarium ophioides, Paecilomyces lecythidis, and Sporothrix stenoceras.</title>
        <authorList>
            <person name="Aylward J."/>
            <person name="Wilson A.M."/>
            <person name="Visagie C.M."/>
            <person name="Spraker J."/>
            <person name="Barnes I."/>
            <person name="Buitendag C."/>
            <person name="Ceriani C."/>
            <person name="Del Mar Angel L."/>
            <person name="du Plessis D."/>
            <person name="Fuchs T."/>
            <person name="Gasser K."/>
            <person name="Kramer D."/>
            <person name="Li W."/>
            <person name="Munsamy K."/>
            <person name="Piso A."/>
            <person name="Price J.L."/>
            <person name="Sonnekus B."/>
            <person name="Thomas C."/>
            <person name="van der Nest A."/>
            <person name="van Dijk A."/>
            <person name="van Heerden A."/>
            <person name="van Vuuren N."/>
            <person name="Yilmaz N."/>
            <person name="Duong T.A."/>
            <person name="van der Merwe N.A."/>
            <person name="Wingfield M.J."/>
            <person name="Wingfield B.D."/>
        </authorList>
    </citation>
    <scope>NUCLEOTIDE SEQUENCE [LARGE SCALE GENOMIC DNA]</scope>
    <source>
        <strain evidence="7 8">CMW 5346</strain>
    </source>
</reference>
<feature type="region of interest" description="Disordered" evidence="5">
    <location>
        <begin position="1"/>
        <end position="26"/>
    </location>
</feature>
<sequence>MNSGIELRDRTAHGTSSSISSRPGLHQRASSSAAANSSSRQYGAYQAPSLHAQPSVSDTIFIMKPLVGAVQAWSCVVISVFAILILSILGLLFKGNHHEMVGGIDDPENGPEVAATIFVAVLVYAGFLVFCGLQGLLHLRENRRGAIAL</sequence>
<keyword evidence="8" id="KW-1185">Reference proteome</keyword>